<dbReference type="RefSeq" id="XP_007407072.1">
    <property type="nucleotide sequence ID" value="XM_007407010.1"/>
</dbReference>
<dbReference type="AlphaFoldDB" id="F4RCN3"/>
<reference evidence="2" key="1">
    <citation type="journal article" date="2011" name="Proc. Natl. Acad. Sci. U.S.A.">
        <title>Obligate biotrophy features unraveled by the genomic analysis of rust fungi.</title>
        <authorList>
            <person name="Duplessis S."/>
            <person name="Cuomo C.A."/>
            <person name="Lin Y.-C."/>
            <person name="Aerts A."/>
            <person name="Tisserant E."/>
            <person name="Veneault-Fourrey C."/>
            <person name="Joly D.L."/>
            <person name="Hacquard S."/>
            <person name="Amselem J."/>
            <person name="Cantarel B.L."/>
            <person name="Chiu R."/>
            <person name="Coutinho P.M."/>
            <person name="Feau N."/>
            <person name="Field M."/>
            <person name="Frey P."/>
            <person name="Gelhaye E."/>
            <person name="Goldberg J."/>
            <person name="Grabherr M.G."/>
            <person name="Kodira C.D."/>
            <person name="Kohler A."/>
            <person name="Kuees U."/>
            <person name="Lindquist E.A."/>
            <person name="Lucas S.M."/>
            <person name="Mago R."/>
            <person name="Mauceli E."/>
            <person name="Morin E."/>
            <person name="Murat C."/>
            <person name="Pangilinan J.L."/>
            <person name="Park R."/>
            <person name="Pearson M."/>
            <person name="Quesneville H."/>
            <person name="Rouhier N."/>
            <person name="Sakthikumar S."/>
            <person name="Salamov A.A."/>
            <person name="Schmutz J."/>
            <person name="Selles B."/>
            <person name="Shapiro H."/>
            <person name="Tanguay P."/>
            <person name="Tuskan G.A."/>
            <person name="Henrissat B."/>
            <person name="Van de Peer Y."/>
            <person name="Rouze P."/>
            <person name="Ellis J.G."/>
            <person name="Dodds P.N."/>
            <person name="Schein J.E."/>
            <person name="Zhong S."/>
            <person name="Hamelin R.C."/>
            <person name="Grigoriev I.V."/>
            <person name="Szabo L.J."/>
            <person name="Martin F."/>
        </authorList>
    </citation>
    <scope>NUCLEOTIDE SEQUENCE [LARGE SCALE GENOMIC DNA]</scope>
    <source>
        <strain evidence="2">98AG31 / pathotype 3-4-7</strain>
    </source>
</reference>
<dbReference type="Proteomes" id="UP000001072">
    <property type="component" value="Unassembled WGS sequence"/>
</dbReference>
<evidence type="ECO:0000313" key="1">
    <source>
        <dbReference type="EMBL" id="EGG10018.1"/>
    </source>
</evidence>
<proteinExistence type="predicted"/>
<dbReference type="InParanoid" id="F4RCN3"/>
<keyword evidence="2" id="KW-1185">Reference proteome</keyword>
<name>F4RCN3_MELLP</name>
<sequence>MIRHFLKGATFSGISYYLLQDHLIAQTYHTNQTIKSLTQEFQQINSFEDTSITSLQASLQKPNYQSTFKEKIQLSWNQSLYELHSKVYNLNLGQLFQTVKSFGQHSNQSDSIQTNHKP</sequence>
<dbReference type="EMBL" id="GL883096">
    <property type="protein sequence ID" value="EGG10018.1"/>
    <property type="molecule type" value="Genomic_DNA"/>
</dbReference>
<dbReference type="GeneID" id="18937130"/>
<organism evidence="2">
    <name type="scientific">Melampsora larici-populina (strain 98AG31 / pathotype 3-4-7)</name>
    <name type="common">Poplar leaf rust fungus</name>
    <dbReference type="NCBI Taxonomy" id="747676"/>
    <lineage>
        <taxon>Eukaryota</taxon>
        <taxon>Fungi</taxon>
        <taxon>Dikarya</taxon>
        <taxon>Basidiomycota</taxon>
        <taxon>Pucciniomycotina</taxon>
        <taxon>Pucciniomycetes</taxon>
        <taxon>Pucciniales</taxon>
        <taxon>Melampsoraceae</taxon>
        <taxon>Melampsora</taxon>
    </lineage>
</organism>
<gene>
    <name evidence="1" type="ORF">MELLADRAFT_95101</name>
</gene>
<protein>
    <submittedName>
        <fullName evidence="1">Uncharacterized protein</fullName>
    </submittedName>
</protein>
<dbReference type="VEuPathDB" id="FungiDB:MELLADRAFT_95101"/>
<dbReference type="KEGG" id="mlr:MELLADRAFT_95101"/>
<evidence type="ECO:0000313" key="2">
    <source>
        <dbReference type="Proteomes" id="UP000001072"/>
    </source>
</evidence>
<dbReference type="HOGENOM" id="CLU_2073662_0_0_1"/>
<accession>F4RCN3</accession>
<dbReference type="OrthoDB" id="10448133at2759"/>